<proteinExistence type="inferred from homology"/>
<dbReference type="InterPro" id="IPR012944">
    <property type="entry name" value="SusD_RagB_dom"/>
</dbReference>
<dbReference type="EMBL" id="RAPY01000003">
    <property type="protein sequence ID" value="RKE49374.1"/>
    <property type="molecule type" value="Genomic_DNA"/>
</dbReference>
<keyword evidence="9" id="KW-1185">Reference proteome</keyword>
<evidence type="ECO:0000313" key="9">
    <source>
        <dbReference type="Proteomes" id="UP000286246"/>
    </source>
</evidence>
<evidence type="ECO:0000256" key="5">
    <source>
        <dbReference type="ARBA" id="ARBA00023237"/>
    </source>
</evidence>
<dbReference type="Gene3D" id="1.25.40.390">
    <property type="match status" value="1"/>
</dbReference>
<dbReference type="AlphaFoldDB" id="A0A420AXX7"/>
<protein>
    <submittedName>
        <fullName evidence="8">Putative outer membrane starch-binding protein</fullName>
    </submittedName>
</protein>
<dbReference type="RefSeq" id="WP_120260229.1">
    <property type="nucleotide sequence ID" value="NZ_RAPY01000003.1"/>
</dbReference>
<evidence type="ECO:0000256" key="1">
    <source>
        <dbReference type="ARBA" id="ARBA00004442"/>
    </source>
</evidence>
<keyword evidence="5" id="KW-0998">Cell outer membrane</keyword>
<keyword evidence="3" id="KW-0732">Signal</keyword>
<feature type="domain" description="RagB/SusD" evidence="6">
    <location>
        <begin position="347"/>
        <end position="519"/>
    </location>
</feature>
<dbReference type="Pfam" id="PF07980">
    <property type="entry name" value="SusD_RagB"/>
    <property type="match status" value="1"/>
</dbReference>
<dbReference type="OrthoDB" id="5694214at2"/>
<dbReference type="InterPro" id="IPR011990">
    <property type="entry name" value="TPR-like_helical_dom_sf"/>
</dbReference>
<evidence type="ECO:0000259" key="6">
    <source>
        <dbReference type="Pfam" id="PF07980"/>
    </source>
</evidence>
<dbReference type="Pfam" id="PF14322">
    <property type="entry name" value="SusD-like_3"/>
    <property type="match status" value="1"/>
</dbReference>
<evidence type="ECO:0000313" key="8">
    <source>
        <dbReference type="EMBL" id="RKE49374.1"/>
    </source>
</evidence>
<dbReference type="GO" id="GO:0009279">
    <property type="term" value="C:cell outer membrane"/>
    <property type="evidence" value="ECO:0007669"/>
    <property type="project" value="UniProtKB-SubCell"/>
</dbReference>
<comment type="subcellular location">
    <subcellularLocation>
        <location evidence="1">Cell outer membrane</location>
    </subcellularLocation>
</comment>
<dbReference type="InterPro" id="IPR033985">
    <property type="entry name" value="SusD-like_N"/>
</dbReference>
<evidence type="ECO:0000259" key="7">
    <source>
        <dbReference type="Pfam" id="PF14322"/>
    </source>
</evidence>
<sequence length="520" mass="58482">MKNKLFLLLLAGMALTTSCNKFLEEEPRSNLSLEQYYANDGQAMATVNSLYRRGAPSRYSVAASAYVGPTASINTMLTGYFINTYEGQEQICLFARQLTRQQNTSVVSSTMNTIWDESYKAINIANAGVKYIPGINMDESRKKTLLAETKFFRAYNYFYLVKTFGAIPLSVKPNETLADELYLDRTDVAKVYELIETDLKDAVADLPAATFAARGHRIGKYVAAMTLASVYLQQGKYADAAAAAKIVINSPHKMTANVDLQFNSAYNKLRTTDDLEEVIYAQEYDATINNSGWWTTYAFSSSATSVFDKYSIFERIYGPTNQFLNAYNTKDLRIQPNQFFHYKYTNPVNGKTWTSDVPGIWYYFDEQAATVTGRGTKDWNFYRFPEALLIAAEGIAKSTGVSAEAAGYLAQVKARANTEGKTVATWTTELQALSADDFVKECWRERLREFPLEFKMWDDILRTKMFPVISTTEAGKIDFVPLVGAKNASGATFKESDLLWPISPDEIQRNNKLTQNPGYQ</sequence>
<comment type="caution">
    <text evidence="8">The sequence shown here is derived from an EMBL/GenBank/DDBJ whole genome shotgun (WGS) entry which is preliminary data.</text>
</comment>
<dbReference type="PROSITE" id="PS51257">
    <property type="entry name" value="PROKAR_LIPOPROTEIN"/>
    <property type="match status" value="1"/>
</dbReference>
<organism evidence="8 9">
    <name type="scientific">Sphingobacterium detergens</name>
    <dbReference type="NCBI Taxonomy" id="1145106"/>
    <lineage>
        <taxon>Bacteria</taxon>
        <taxon>Pseudomonadati</taxon>
        <taxon>Bacteroidota</taxon>
        <taxon>Sphingobacteriia</taxon>
        <taxon>Sphingobacteriales</taxon>
        <taxon>Sphingobacteriaceae</taxon>
        <taxon>Sphingobacterium</taxon>
    </lineage>
</organism>
<comment type="similarity">
    <text evidence="2">Belongs to the SusD family.</text>
</comment>
<gene>
    <name evidence="8" type="ORF">DFQ12_3488</name>
</gene>
<accession>A0A420AXX7</accession>
<dbReference type="SUPFAM" id="SSF48452">
    <property type="entry name" value="TPR-like"/>
    <property type="match status" value="1"/>
</dbReference>
<dbReference type="Proteomes" id="UP000286246">
    <property type="component" value="Unassembled WGS sequence"/>
</dbReference>
<feature type="domain" description="SusD-like N-terminal" evidence="7">
    <location>
        <begin position="69"/>
        <end position="232"/>
    </location>
</feature>
<name>A0A420AXX7_SPHD1</name>
<evidence type="ECO:0000256" key="3">
    <source>
        <dbReference type="ARBA" id="ARBA00022729"/>
    </source>
</evidence>
<reference evidence="8 9" key="1">
    <citation type="submission" date="2018-09" db="EMBL/GenBank/DDBJ databases">
        <title>Genomic Encyclopedia of Type Strains, Phase III (KMG-III): the genomes of soil and plant-associated and newly described type strains.</title>
        <authorList>
            <person name="Whitman W."/>
        </authorList>
    </citation>
    <scope>NUCLEOTIDE SEQUENCE [LARGE SCALE GENOMIC DNA]</scope>
    <source>
        <strain evidence="8 9">CECT 7938</strain>
    </source>
</reference>
<keyword evidence="4" id="KW-0472">Membrane</keyword>
<evidence type="ECO:0000256" key="2">
    <source>
        <dbReference type="ARBA" id="ARBA00006275"/>
    </source>
</evidence>
<evidence type="ECO:0000256" key="4">
    <source>
        <dbReference type="ARBA" id="ARBA00023136"/>
    </source>
</evidence>